<keyword evidence="1" id="KW-0479">Metal-binding</keyword>
<evidence type="ECO:0000313" key="4">
    <source>
        <dbReference type="Proteomes" id="UP000199170"/>
    </source>
</evidence>
<dbReference type="InterPro" id="IPR051610">
    <property type="entry name" value="GPI/OXD"/>
</dbReference>
<dbReference type="EMBL" id="FNPB01000007">
    <property type="protein sequence ID" value="SDY15828.1"/>
    <property type="molecule type" value="Genomic_DNA"/>
</dbReference>
<dbReference type="STRING" id="660517.SAMN04487946_107133"/>
<sequence length="142" mass="14994">MEEPKTVRFDELDLDAVDGGEPATRWLAGFPFSPDRPGGTTAAATEFTVVYNETEPGNRIGTHSDAAAELLFVLTGRVEATVGEETTTVSAGSLTVLPAETEHRVRNNGTQTGELVGVFGTAPVESTFETEPVVGTADHDDD</sequence>
<dbReference type="Gene3D" id="2.60.120.10">
    <property type="entry name" value="Jelly Rolls"/>
    <property type="match status" value="1"/>
</dbReference>
<dbReference type="Pfam" id="PF07883">
    <property type="entry name" value="Cupin_2"/>
    <property type="match status" value="1"/>
</dbReference>
<dbReference type="Proteomes" id="UP000199170">
    <property type="component" value="Unassembled WGS sequence"/>
</dbReference>
<name>A0A1H3HLZ3_9EURY</name>
<dbReference type="InterPro" id="IPR011051">
    <property type="entry name" value="RmlC_Cupin_sf"/>
</dbReference>
<dbReference type="RefSeq" id="WP_089767437.1">
    <property type="nucleotide sequence ID" value="NZ_FNPB01000007.1"/>
</dbReference>
<keyword evidence="4" id="KW-1185">Reference proteome</keyword>
<dbReference type="AlphaFoldDB" id="A0A1H3HLZ3"/>
<dbReference type="OrthoDB" id="200322at2157"/>
<accession>A0A1H3HLZ3</accession>
<gene>
    <name evidence="3" type="ORF">SAMN04487946_107133</name>
</gene>
<dbReference type="PANTHER" id="PTHR35848:SF6">
    <property type="entry name" value="CUPIN TYPE-2 DOMAIN-CONTAINING PROTEIN"/>
    <property type="match status" value="1"/>
</dbReference>
<proteinExistence type="predicted"/>
<evidence type="ECO:0000259" key="2">
    <source>
        <dbReference type="Pfam" id="PF07883"/>
    </source>
</evidence>
<protein>
    <submittedName>
        <fullName evidence="3">Cupin domain-containing protein</fullName>
    </submittedName>
</protein>
<dbReference type="PANTHER" id="PTHR35848">
    <property type="entry name" value="OXALATE-BINDING PROTEIN"/>
    <property type="match status" value="1"/>
</dbReference>
<dbReference type="GO" id="GO:0046872">
    <property type="term" value="F:metal ion binding"/>
    <property type="evidence" value="ECO:0007669"/>
    <property type="project" value="UniProtKB-KW"/>
</dbReference>
<dbReference type="SUPFAM" id="SSF51182">
    <property type="entry name" value="RmlC-like cupins"/>
    <property type="match status" value="1"/>
</dbReference>
<organism evidence="3 4">
    <name type="scientific">Halobellus clavatus</name>
    <dbReference type="NCBI Taxonomy" id="660517"/>
    <lineage>
        <taxon>Archaea</taxon>
        <taxon>Methanobacteriati</taxon>
        <taxon>Methanobacteriota</taxon>
        <taxon>Stenosarchaea group</taxon>
        <taxon>Halobacteria</taxon>
        <taxon>Halobacteriales</taxon>
        <taxon>Haloferacaceae</taxon>
        <taxon>Halobellus</taxon>
    </lineage>
</organism>
<feature type="domain" description="Cupin type-2" evidence="2">
    <location>
        <begin position="54"/>
        <end position="117"/>
    </location>
</feature>
<dbReference type="InterPro" id="IPR014710">
    <property type="entry name" value="RmlC-like_jellyroll"/>
</dbReference>
<evidence type="ECO:0000256" key="1">
    <source>
        <dbReference type="ARBA" id="ARBA00022723"/>
    </source>
</evidence>
<evidence type="ECO:0000313" key="3">
    <source>
        <dbReference type="EMBL" id="SDY15828.1"/>
    </source>
</evidence>
<reference evidence="4" key="1">
    <citation type="submission" date="2016-10" db="EMBL/GenBank/DDBJ databases">
        <authorList>
            <person name="Varghese N."/>
            <person name="Submissions S."/>
        </authorList>
    </citation>
    <scope>NUCLEOTIDE SEQUENCE [LARGE SCALE GENOMIC DNA]</scope>
    <source>
        <strain evidence="4">CGMCC 1.10118</strain>
    </source>
</reference>
<dbReference type="InterPro" id="IPR013096">
    <property type="entry name" value="Cupin_2"/>
</dbReference>